<evidence type="ECO:0008006" key="3">
    <source>
        <dbReference type="Google" id="ProtNLM"/>
    </source>
</evidence>
<organism evidence="2">
    <name type="scientific">marine sediment metagenome</name>
    <dbReference type="NCBI Taxonomy" id="412755"/>
    <lineage>
        <taxon>unclassified sequences</taxon>
        <taxon>metagenomes</taxon>
        <taxon>ecological metagenomes</taxon>
    </lineage>
</organism>
<comment type="caution">
    <text evidence="2">The sequence shown here is derived from an EMBL/GenBank/DDBJ whole genome shotgun (WGS) entry which is preliminary data.</text>
</comment>
<proteinExistence type="predicted"/>
<feature type="compositionally biased region" description="Polar residues" evidence="1">
    <location>
        <begin position="115"/>
        <end position="125"/>
    </location>
</feature>
<dbReference type="AlphaFoldDB" id="X1NVE9"/>
<feature type="region of interest" description="Disordered" evidence="1">
    <location>
        <begin position="91"/>
        <end position="125"/>
    </location>
</feature>
<evidence type="ECO:0000313" key="2">
    <source>
        <dbReference type="EMBL" id="GAI47997.1"/>
    </source>
</evidence>
<name>X1NVE9_9ZZZZ</name>
<protein>
    <recommendedName>
        <fullName evidence="3">DUF2383 domain-containing protein</fullName>
    </recommendedName>
</protein>
<sequence length="125" mass="13926">ALAEEGENLRLQEELREYERLGNLGEEISQIARGMGKGTTVDQLVGQATAYHLQVLAQVHQRVQEQSQQAIEDAMQNCIENHERVVTELKAQNQLGQVPEDPPIPAEISEKMKQHASSGGSQREQ</sequence>
<gene>
    <name evidence="2" type="ORF">S06H3_62390</name>
</gene>
<accession>X1NVE9</accession>
<reference evidence="2" key="1">
    <citation type="journal article" date="2014" name="Front. Microbiol.">
        <title>High frequency of phylogenetically diverse reductive dehalogenase-homologous genes in deep subseafloor sedimentary metagenomes.</title>
        <authorList>
            <person name="Kawai M."/>
            <person name="Futagami T."/>
            <person name="Toyoda A."/>
            <person name="Takaki Y."/>
            <person name="Nishi S."/>
            <person name="Hori S."/>
            <person name="Arai W."/>
            <person name="Tsubouchi T."/>
            <person name="Morono Y."/>
            <person name="Uchiyama I."/>
            <person name="Ito T."/>
            <person name="Fujiyama A."/>
            <person name="Inagaki F."/>
            <person name="Takami H."/>
        </authorList>
    </citation>
    <scope>NUCLEOTIDE SEQUENCE</scope>
    <source>
        <strain evidence="2">Expedition CK06-06</strain>
    </source>
</reference>
<dbReference type="EMBL" id="BARV01041118">
    <property type="protein sequence ID" value="GAI47997.1"/>
    <property type="molecule type" value="Genomic_DNA"/>
</dbReference>
<feature type="non-terminal residue" evidence="2">
    <location>
        <position position="1"/>
    </location>
</feature>
<evidence type="ECO:0000256" key="1">
    <source>
        <dbReference type="SAM" id="MobiDB-lite"/>
    </source>
</evidence>